<comment type="caution">
    <text evidence="1">The sequence shown here is derived from an EMBL/GenBank/DDBJ whole genome shotgun (WGS) entry which is preliminary data.</text>
</comment>
<dbReference type="Proteomes" id="UP001438707">
    <property type="component" value="Unassembled WGS sequence"/>
</dbReference>
<evidence type="ECO:0000313" key="1">
    <source>
        <dbReference type="EMBL" id="KAK9822441.1"/>
    </source>
</evidence>
<name>A0AAW1QMT9_9CHLO</name>
<dbReference type="AlphaFoldDB" id="A0AAW1QMT9"/>
<sequence>MVSFKERAAEKGQLKYPNEEIACGPCRFSAFKDSNDKIVNSKENLTVAQQTVTPLSQPVLCTPQSQLDPAQIALAETSGWSHLSDISMQPPLHSEAKASSRGPLVNRTNRVNNCYLTPQQKDQKLVQLQTTVKFQKRKFGQVENSRAGHKANAKNLKVHLSDKEAEHAALLKEARMMHQRLVKLDNVDKLEDANLPRFLDKLTAAADSGQLNPNGLSAGMLWTIAHNLSQASTTHWRSAPAVQEWTSVMLLRFGPIKSFAPQHRKLAPNGPRPILLLAKVDGTDAGKAHFSESKRAGAAEDMLTQHLSFESDHDTGGLLGDNDAEENFQLFCSLRGPLREAITNNITKRDVLLPIVQPAATFLQQEAEGPLQSLHEQQLKTHQDKVQEFEKPATRTVAPAQQHNELNRLQHIAEETPDAIARAASLLGQVQEVYAQAGEFACKEPGASDGSPAAAGDSLLDGPDQMSIATRLLLQKLVDELHAVFRLRRLRADTLFLVLLESTDHLLCVEVAALWLGRKLNPMEIREVYAKIMRTVSLESQGELEVIGICYDGEHHRCFTADVAGQVPVTLDAIRERAGKMLMTQRADIRAAITGRNKAQRIKEAITAGYNEQAPADPLPHHPALHGYQPDHQRLLVISKEQQERFQQEIILPVNGDSTSWGGLENLATAPIPDVSSFRSADACSAAGVAESLIDDIPNVASPLCLTDIGLLSRLLIFPVSAKHPRHLHLHHQLWSEADRIRWLVLALADQDTTICGLSPQTVTAMLWTELQQALMDGRRAVYTQHGQPFDINFMSPPKHPRSGGPCLLFEDFHHKLKNFIQLIMRQKLEETCPSPDETISNCKAPLLHKAVLHDAAVHVYKHQRHVHSKDLPPITGQHALQVINGKADDQNVPCALAFLGMPTAQRRVGHNGLL</sequence>
<accession>A0AAW1QMT9</accession>
<gene>
    <name evidence="1" type="ORF">WJX74_009899</name>
</gene>
<dbReference type="EMBL" id="JALJOS010000032">
    <property type="protein sequence ID" value="KAK9822441.1"/>
    <property type="molecule type" value="Genomic_DNA"/>
</dbReference>
<keyword evidence="2" id="KW-1185">Reference proteome</keyword>
<organism evidence="1 2">
    <name type="scientific">Apatococcus lobatus</name>
    <dbReference type="NCBI Taxonomy" id="904363"/>
    <lineage>
        <taxon>Eukaryota</taxon>
        <taxon>Viridiplantae</taxon>
        <taxon>Chlorophyta</taxon>
        <taxon>core chlorophytes</taxon>
        <taxon>Trebouxiophyceae</taxon>
        <taxon>Chlorellales</taxon>
        <taxon>Chlorellaceae</taxon>
        <taxon>Apatococcus</taxon>
    </lineage>
</organism>
<evidence type="ECO:0000313" key="2">
    <source>
        <dbReference type="Proteomes" id="UP001438707"/>
    </source>
</evidence>
<protein>
    <submittedName>
        <fullName evidence="1">Uncharacterized protein</fullName>
    </submittedName>
</protein>
<proteinExistence type="predicted"/>
<reference evidence="1 2" key="1">
    <citation type="journal article" date="2024" name="Nat. Commun.">
        <title>Phylogenomics reveals the evolutionary origins of lichenization in chlorophyte algae.</title>
        <authorList>
            <person name="Puginier C."/>
            <person name="Libourel C."/>
            <person name="Otte J."/>
            <person name="Skaloud P."/>
            <person name="Haon M."/>
            <person name="Grisel S."/>
            <person name="Petersen M."/>
            <person name="Berrin J.G."/>
            <person name="Delaux P.M."/>
            <person name="Dal Grande F."/>
            <person name="Keller J."/>
        </authorList>
    </citation>
    <scope>NUCLEOTIDE SEQUENCE [LARGE SCALE GENOMIC DNA]</scope>
    <source>
        <strain evidence="1 2">SAG 2145</strain>
    </source>
</reference>